<protein>
    <submittedName>
        <fullName evidence="8">C-type cytochrome biogenesis protein CcsB</fullName>
    </submittedName>
</protein>
<feature type="transmembrane region" description="Helical" evidence="6">
    <location>
        <begin position="62"/>
        <end position="82"/>
    </location>
</feature>
<dbReference type="Pfam" id="PF01578">
    <property type="entry name" value="Cytochrom_C_asm"/>
    <property type="match status" value="1"/>
</dbReference>
<evidence type="ECO:0000256" key="4">
    <source>
        <dbReference type="ARBA" id="ARBA00022989"/>
    </source>
</evidence>
<sequence>MAAYAVAMIAFGVDLSALRDRGPEGRPRRAAAIAMTTTVLGVVLHAVGVVTRGIAAGRVPWANMYEFTIVFTLVAVGTFLLIQRWRDLRYLGALVITPTLLALGLAVSVLYIAADGVRPALDHYWLVIHVSVATMAIGVFAVAAALSVVQLVKERGERASAQQREPAVALAGGSGGTEVDVAPAQETDRGFWGRLGDSLPSSAELERFAYRLNAVAFLLWTFTLIAGAIWAEHAWGRPWGWDPKEVGTFVVWVVYAAYLHARATRGWDGRKAAYLGLSGFALVLVNYFGVNLLADTIHGYAF</sequence>
<reference evidence="8 9" key="1">
    <citation type="submission" date="2019-05" db="EMBL/GenBank/DDBJ databases">
        <title>Georgenia *** sp. nov., and Georgenia *** sp. nov., isolated from the intestinal contents of plateau pika (Ochotona curzoniae) in the Qinghai-Tibet plateau of China.</title>
        <authorList>
            <person name="Tian Z."/>
        </authorList>
    </citation>
    <scope>NUCLEOTIDE SEQUENCE [LARGE SCALE GENOMIC DNA]</scope>
    <source>
        <strain evidence="8 9">Z294</strain>
    </source>
</reference>
<evidence type="ECO:0000256" key="3">
    <source>
        <dbReference type="ARBA" id="ARBA00022748"/>
    </source>
</evidence>
<evidence type="ECO:0000256" key="1">
    <source>
        <dbReference type="ARBA" id="ARBA00004141"/>
    </source>
</evidence>
<keyword evidence="3" id="KW-0201">Cytochrome c-type biogenesis</keyword>
<dbReference type="PANTHER" id="PTHR30071:SF1">
    <property type="entry name" value="CYTOCHROME B_B6 PROTEIN-RELATED"/>
    <property type="match status" value="1"/>
</dbReference>
<keyword evidence="2 6" id="KW-0812">Transmembrane</keyword>
<dbReference type="PANTHER" id="PTHR30071">
    <property type="entry name" value="HEME EXPORTER PROTEIN C"/>
    <property type="match status" value="1"/>
</dbReference>
<keyword evidence="9" id="KW-1185">Reference proteome</keyword>
<gene>
    <name evidence="8" type="primary">ccsB</name>
    <name evidence="8" type="ORF">FE251_13665</name>
</gene>
<feature type="domain" description="Cytochrome c assembly protein" evidence="7">
    <location>
        <begin position="61"/>
        <end position="298"/>
    </location>
</feature>
<feature type="transmembrane region" description="Helical" evidence="6">
    <location>
        <begin position="94"/>
        <end position="114"/>
    </location>
</feature>
<feature type="transmembrane region" description="Helical" evidence="6">
    <location>
        <begin position="208"/>
        <end position="231"/>
    </location>
</feature>
<keyword evidence="5 6" id="KW-0472">Membrane</keyword>
<evidence type="ECO:0000256" key="6">
    <source>
        <dbReference type="SAM" id="Phobius"/>
    </source>
</evidence>
<feature type="transmembrane region" description="Helical" evidence="6">
    <location>
        <begin position="243"/>
        <end position="261"/>
    </location>
</feature>
<dbReference type="Proteomes" id="UP000313948">
    <property type="component" value="Chromosome"/>
</dbReference>
<evidence type="ECO:0000259" key="7">
    <source>
        <dbReference type="Pfam" id="PF01578"/>
    </source>
</evidence>
<evidence type="ECO:0000256" key="2">
    <source>
        <dbReference type="ARBA" id="ARBA00022692"/>
    </source>
</evidence>
<comment type="subcellular location">
    <subcellularLocation>
        <location evidence="1">Membrane</location>
        <topology evidence="1">Multi-pass membrane protein</topology>
    </subcellularLocation>
</comment>
<evidence type="ECO:0000313" key="8">
    <source>
        <dbReference type="EMBL" id="QDB80850.1"/>
    </source>
</evidence>
<feature type="transmembrane region" description="Helical" evidence="6">
    <location>
        <begin position="30"/>
        <end position="50"/>
    </location>
</feature>
<name>A0ABX5VRB8_9MICO</name>
<dbReference type="EMBL" id="CP040899">
    <property type="protein sequence ID" value="QDB80850.1"/>
    <property type="molecule type" value="Genomic_DNA"/>
</dbReference>
<dbReference type="InterPro" id="IPR002541">
    <property type="entry name" value="Cyt_c_assembly"/>
</dbReference>
<dbReference type="NCBIfam" id="TIGR03144">
    <property type="entry name" value="cytochr_II_ccsB"/>
    <property type="match status" value="1"/>
</dbReference>
<evidence type="ECO:0000313" key="9">
    <source>
        <dbReference type="Proteomes" id="UP000313948"/>
    </source>
</evidence>
<organism evidence="8 9">
    <name type="scientific">Georgenia wutianyii</name>
    <dbReference type="NCBI Taxonomy" id="2585135"/>
    <lineage>
        <taxon>Bacteria</taxon>
        <taxon>Bacillati</taxon>
        <taxon>Actinomycetota</taxon>
        <taxon>Actinomycetes</taxon>
        <taxon>Micrococcales</taxon>
        <taxon>Bogoriellaceae</taxon>
        <taxon>Georgenia</taxon>
    </lineage>
</organism>
<accession>A0ABX5VRB8</accession>
<dbReference type="InterPro" id="IPR045062">
    <property type="entry name" value="Cyt_c_biogenesis_CcsA/CcmC"/>
</dbReference>
<feature type="transmembrane region" description="Helical" evidence="6">
    <location>
        <begin position="126"/>
        <end position="149"/>
    </location>
</feature>
<keyword evidence="4 6" id="KW-1133">Transmembrane helix</keyword>
<evidence type="ECO:0000256" key="5">
    <source>
        <dbReference type="ARBA" id="ARBA00023136"/>
    </source>
</evidence>
<proteinExistence type="predicted"/>
<dbReference type="InterPro" id="IPR017562">
    <property type="entry name" value="Cyt_c_biogenesis_CcsA"/>
</dbReference>
<feature type="transmembrane region" description="Helical" evidence="6">
    <location>
        <begin position="273"/>
        <end position="294"/>
    </location>
</feature>